<dbReference type="EMBL" id="CP003364">
    <property type="protein sequence ID" value="AGA27234.1"/>
    <property type="molecule type" value="Genomic_DNA"/>
</dbReference>
<dbReference type="Proteomes" id="UP000010798">
    <property type="component" value="Chromosome"/>
</dbReference>
<dbReference type="RefSeq" id="WP_015246383.1">
    <property type="nucleotide sequence ID" value="NC_019892.1"/>
</dbReference>
<dbReference type="HOGENOM" id="CLU_111916_0_0_0"/>
<evidence type="ECO:0000313" key="1">
    <source>
        <dbReference type="EMBL" id="AGA27234.1"/>
    </source>
</evidence>
<protein>
    <submittedName>
        <fullName evidence="1">Uncharacterized protein</fullName>
    </submittedName>
</protein>
<gene>
    <name evidence="1" type="ordered locus">Sinac_2950</name>
</gene>
<dbReference type="AlphaFoldDB" id="L0DCY7"/>
<organism evidence="1 2">
    <name type="scientific">Singulisphaera acidiphila (strain ATCC BAA-1392 / DSM 18658 / VKM B-2454 / MOB10)</name>
    <dbReference type="NCBI Taxonomy" id="886293"/>
    <lineage>
        <taxon>Bacteria</taxon>
        <taxon>Pseudomonadati</taxon>
        <taxon>Planctomycetota</taxon>
        <taxon>Planctomycetia</taxon>
        <taxon>Isosphaerales</taxon>
        <taxon>Isosphaeraceae</taxon>
        <taxon>Singulisphaera</taxon>
    </lineage>
</organism>
<dbReference type="KEGG" id="saci:Sinac_2950"/>
<evidence type="ECO:0000313" key="2">
    <source>
        <dbReference type="Proteomes" id="UP000010798"/>
    </source>
</evidence>
<keyword evidence="2" id="KW-1185">Reference proteome</keyword>
<sequence length="227" mass="24514">MQYQINISIDQGGLTQIYNANQYVTLVKSVQSNPVSSGNLPVAWIAFQPLEVNEITWIENYFLYATTTVLQSGATISMTSQTNDAIQAGWLYTFAQGQFTGASGTGSTFNLSNQMPNLPFSFGLAQQATVNSVKTFAPLNAVPVLYNEQASFTPQEQVSIFLSSYSNNGSVISQVASTALTVMLSSQNPTVNVGFNDSNNTFFQNSLSGRLAGRLRSSRSQLEGAAR</sequence>
<proteinExistence type="predicted"/>
<dbReference type="OrthoDB" id="1348340at2"/>
<dbReference type="eggNOG" id="ENOG50338S2">
    <property type="taxonomic scope" value="Bacteria"/>
</dbReference>
<name>L0DCY7_SINAD</name>
<accession>L0DCY7</accession>
<reference evidence="1 2" key="1">
    <citation type="submission" date="2012-02" db="EMBL/GenBank/DDBJ databases">
        <title>Complete sequence of chromosome of Singulisphaera acidiphila DSM 18658.</title>
        <authorList>
            <consortium name="US DOE Joint Genome Institute (JGI-PGF)"/>
            <person name="Lucas S."/>
            <person name="Copeland A."/>
            <person name="Lapidus A."/>
            <person name="Glavina del Rio T."/>
            <person name="Dalin E."/>
            <person name="Tice H."/>
            <person name="Bruce D."/>
            <person name="Goodwin L."/>
            <person name="Pitluck S."/>
            <person name="Peters L."/>
            <person name="Ovchinnikova G."/>
            <person name="Chertkov O."/>
            <person name="Kyrpides N."/>
            <person name="Mavromatis K."/>
            <person name="Ivanova N."/>
            <person name="Brettin T."/>
            <person name="Detter J.C."/>
            <person name="Han C."/>
            <person name="Larimer F."/>
            <person name="Land M."/>
            <person name="Hauser L."/>
            <person name="Markowitz V."/>
            <person name="Cheng J.-F."/>
            <person name="Hugenholtz P."/>
            <person name="Woyke T."/>
            <person name="Wu D."/>
            <person name="Tindall B."/>
            <person name="Pomrenke H."/>
            <person name="Brambilla E."/>
            <person name="Klenk H.-P."/>
            <person name="Eisen J.A."/>
        </authorList>
    </citation>
    <scope>NUCLEOTIDE SEQUENCE [LARGE SCALE GENOMIC DNA]</scope>
    <source>
        <strain evidence="2">ATCC BAA-1392 / DSM 18658 / VKM B-2454 / MOB10</strain>
    </source>
</reference>